<sequence>FWDDALTDDEINLLCGVYKVDTGRRIGNEPQLTLLSWFPKPAAWELSGLNIGFWSSDCESWYQSRLAEINSPNAVLRSTNQWRHSLRFLRRSQKVAEVNERLAGEYLQDIGTLGA</sequence>
<protein>
    <submittedName>
        <fullName evidence="1">Uncharacterized protein</fullName>
    </submittedName>
</protein>
<reference evidence="2" key="1">
    <citation type="journal article" date="2017" name="Nat. Ecol. Evol.">
        <title>Genome expansion and lineage-specific genetic innovations in the forest pathogenic fungi Armillaria.</title>
        <authorList>
            <person name="Sipos G."/>
            <person name="Prasanna A.N."/>
            <person name="Walter M.C."/>
            <person name="O'Connor E."/>
            <person name="Balint B."/>
            <person name="Krizsan K."/>
            <person name="Kiss B."/>
            <person name="Hess J."/>
            <person name="Varga T."/>
            <person name="Slot J."/>
            <person name="Riley R."/>
            <person name="Boka B."/>
            <person name="Rigling D."/>
            <person name="Barry K."/>
            <person name="Lee J."/>
            <person name="Mihaltcheva S."/>
            <person name="LaButti K."/>
            <person name="Lipzen A."/>
            <person name="Waldron R."/>
            <person name="Moloney N.M."/>
            <person name="Sperisen C."/>
            <person name="Kredics L."/>
            <person name="Vagvoelgyi C."/>
            <person name="Patrignani A."/>
            <person name="Fitzpatrick D."/>
            <person name="Nagy I."/>
            <person name="Doyle S."/>
            <person name="Anderson J.B."/>
            <person name="Grigoriev I.V."/>
            <person name="Gueldener U."/>
            <person name="Muensterkoetter M."/>
            <person name="Nagy L.G."/>
        </authorList>
    </citation>
    <scope>NUCLEOTIDE SEQUENCE [LARGE SCALE GENOMIC DNA]</scope>
    <source>
        <strain evidence="2">28-4</strain>
    </source>
</reference>
<proteinExistence type="predicted"/>
<keyword evidence="2" id="KW-1185">Reference proteome</keyword>
<evidence type="ECO:0000313" key="1">
    <source>
        <dbReference type="EMBL" id="PBK62599.1"/>
    </source>
</evidence>
<organism evidence="1 2">
    <name type="scientific">Armillaria solidipes</name>
    <dbReference type="NCBI Taxonomy" id="1076256"/>
    <lineage>
        <taxon>Eukaryota</taxon>
        <taxon>Fungi</taxon>
        <taxon>Dikarya</taxon>
        <taxon>Basidiomycota</taxon>
        <taxon>Agaricomycotina</taxon>
        <taxon>Agaricomycetes</taxon>
        <taxon>Agaricomycetidae</taxon>
        <taxon>Agaricales</taxon>
        <taxon>Marasmiineae</taxon>
        <taxon>Physalacriaceae</taxon>
        <taxon>Armillaria</taxon>
    </lineage>
</organism>
<gene>
    <name evidence="1" type="ORF">ARMSODRAFT_895501</name>
</gene>
<name>A0A2H3AV21_9AGAR</name>
<evidence type="ECO:0000313" key="2">
    <source>
        <dbReference type="Proteomes" id="UP000218334"/>
    </source>
</evidence>
<dbReference type="Proteomes" id="UP000218334">
    <property type="component" value="Unassembled WGS sequence"/>
</dbReference>
<dbReference type="AlphaFoldDB" id="A0A2H3AV21"/>
<accession>A0A2H3AV21</accession>
<dbReference type="EMBL" id="KZ293465">
    <property type="protein sequence ID" value="PBK62599.1"/>
    <property type="molecule type" value="Genomic_DNA"/>
</dbReference>
<feature type="non-terminal residue" evidence="1">
    <location>
        <position position="1"/>
    </location>
</feature>